<evidence type="ECO:0000313" key="3">
    <source>
        <dbReference type="Proteomes" id="UP001355056"/>
    </source>
</evidence>
<dbReference type="InterPro" id="IPR011604">
    <property type="entry name" value="PDDEXK-like_dom_sf"/>
</dbReference>
<protein>
    <submittedName>
        <fullName evidence="2">YqaJ viral recombinase family protein</fullName>
    </submittedName>
</protein>
<organism evidence="2 3">
    <name type="scientific">Novilysobacter erysipheiresistens</name>
    <dbReference type="NCBI Taxonomy" id="1749332"/>
    <lineage>
        <taxon>Bacteria</taxon>
        <taxon>Pseudomonadati</taxon>
        <taxon>Pseudomonadota</taxon>
        <taxon>Gammaproteobacteria</taxon>
        <taxon>Lysobacterales</taxon>
        <taxon>Lysobacteraceae</taxon>
        <taxon>Novilysobacter</taxon>
    </lineage>
</organism>
<dbReference type="Pfam" id="PF09588">
    <property type="entry name" value="YqaJ"/>
    <property type="match status" value="1"/>
</dbReference>
<sequence>MSPVYHADIAQGTPEWHALRAGKFSASKGAVIMGKLDTSGLADYLKTLAWERVYGPTADEGFKSAAMDRGHQVEPEARDWYAFERDVAVEEVGCVEHGRIPNLIWSPDGLFASRRRGIEIKSPLHKAWMEVKRTGLIPSEYRWQTKFGLFIGELDGEDFVSYHPQAGGLVIPCEITDSEKDQIEARIFVLEPKVQAWVELLTDKKDAA</sequence>
<feature type="domain" description="YqaJ viral recombinase" evidence="1">
    <location>
        <begin position="15"/>
        <end position="149"/>
    </location>
</feature>
<accession>A0ABU7YUE7</accession>
<comment type="caution">
    <text evidence="2">The sequence shown here is derived from an EMBL/GenBank/DDBJ whole genome shotgun (WGS) entry which is preliminary data.</text>
</comment>
<dbReference type="Proteomes" id="UP001355056">
    <property type="component" value="Unassembled WGS sequence"/>
</dbReference>
<evidence type="ECO:0000259" key="1">
    <source>
        <dbReference type="Pfam" id="PF09588"/>
    </source>
</evidence>
<keyword evidence="3" id="KW-1185">Reference proteome</keyword>
<dbReference type="PANTHER" id="PTHR46609">
    <property type="entry name" value="EXONUCLEASE, PHAGE-TYPE/RECB, C-TERMINAL DOMAIN-CONTAINING PROTEIN"/>
    <property type="match status" value="1"/>
</dbReference>
<dbReference type="PANTHER" id="PTHR46609:SF6">
    <property type="entry name" value="EXONUCLEASE, PHAGE-TYPE_RECB, C-TERMINAL DOMAIN-CONTAINING PROTEIN-RELATED"/>
    <property type="match status" value="1"/>
</dbReference>
<dbReference type="RefSeq" id="WP_332613970.1">
    <property type="nucleotide sequence ID" value="NZ_JAXGFP010000001.1"/>
</dbReference>
<reference evidence="2 3" key="1">
    <citation type="journal article" date="2016" name="Int. J. Syst. Evol. Microbiol.">
        <title>Lysobacter erysipheiresistens sp. nov., an antagonist of powdery mildew, isolated from tobacco-cultivated soil.</title>
        <authorList>
            <person name="Xie B."/>
            <person name="Li T."/>
            <person name="Lin X."/>
            <person name="Wang C.J."/>
            <person name="Chen Y.J."/>
            <person name="Liu W.J."/>
            <person name="Zhao Z.W."/>
        </authorList>
    </citation>
    <scope>NUCLEOTIDE SEQUENCE [LARGE SCALE GENOMIC DNA]</scope>
    <source>
        <strain evidence="2 3">RS-LYSO-3</strain>
    </source>
</reference>
<dbReference type="InterPro" id="IPR019080">
    <property type="entry name" value="YqaJ_viral_recombinase"/>
</dbReference>
<proteinExistence type="predicted"/>
<dbReference type="InterPro" id="IPR051703">
    <property type="entry name" value="NF-kappa-B_Signaling_Reg"/>
</dbReference>
<gene>
    <name evidence="2" type="ORF">SNE34_01310</name>
</gene>
<dbReference type="Gene3D" id="3.90.320.10">
    <property type="match status" value="1"/>
</dbReference>
<dbReference type="SUPFAM" id="SSF52980">
    <property type="entry name" value="Restriction endonuclease-like"/>
    <property type="match status" value="1"/>
</dbReference>
<name>A0ABU7YUE7_9GAMM</name>
<dbReference type="EMBL" id="JAXGFP010000001">
    <property type="protein sequence ID" value="MEG3182653.1"/>
    <property type="molecule type" value="Genomic_DNA"/>
</dbReference>
<dbReference type="InterPro" id="IPR011335">
    <property type="entry name" value="Restrct_endonuc-II-like"/>
</dbReference>
<evidence type="ECO:0000313" key="2">
    <source>
        <dbReference type="EMBL" id="MEG3182653.1"/>
    </source>
</evidence>